<keyword evidence="2" id="KW-1185">Reference proteome</keyword>
<dbReference type="RefSeq" id="WP_227476916.1">
    <property type="nucleotide sequence ID" value="NZ_JAFMPT010000008.1"/>
</dbReference>
<evidence type="ECO:0000313" key="2">
    <source>
        <dbReference type="Proteomes" id="UP000778797"/>
    </source>
</evidence>
<evidence type="ECO:0000313" key="1">
    <source>
        <dbReference type="EMBL" id="MCC1484469.1"/>
    </source>
</evidence>
<gene>
    <name evidence="1" type="ORF">J1C55_07720</name>
</gene>
<organism evidence="1 2">
    <name type="scientific">Winogradskyella immobilis</name>
    <dbReference type="NCBI Taxonomy" id="2816852"/>
    <lineage>
        <taxon>Bacteria</taxon>
        <taxon>Pseudomonadati</taxon>
        <taxon>Bacteroidota</taxon>
        <taxon>Flavobacteriia</taxon>
        <taxon>Flavobacteriales</taxon>
        <taxon>Flavobacteriaceae</taxon>
        <taxon>Winogradskyella</taxon>
    </lineage>
</organism>
<reference evidence="2" key="2">
    <citation type="submission" date="2023-07" db="EMBL/GenBank/DDBJ databases">
        <title>Genome of Winogradskyella sp. E313.</title>
        <authorList>
            <person name="Zhou Y."/>
        </authorList>
    </citation>
    <scope>NUCLEOTIDE SEQUENCE [LARGE SCALE GENOMIC DNA]</scope>
    <source>
        <strain evidence="2">E313</strain>
    </source>
</reference>
<dbReference type="EMBL" id="JAFMPT010000008">
    <property type="protein sequence ID" value="MCC1484469.1"/>
    <property type="molecule type" value="Genomic_DNA"/>
</dbReference>
<proteinExistence type="predicted"/>
<reference evidence="2" key="1">
    <citation type="submission" date="2021-03" db="EMBL/GenBank/DDBJ databases">
        <title>Genome of Cognatishimia sp. F0-27.</title>
        <authorList>
            <person name="Ping X."/>
        </authorList>
    </citation>
    <scope>NUCLEOTIDE SEQUENCE [LARGE SCALE GENOMIC DNA]</scope>
    <source>
        <strain evidence="2">E313</strain>
    </source>
</reference>
<accession>A0ABS8EMN2</accession>
<comment type="caution">
    <text evidence="1">The sequence shown here is derived from an EMBL/GenBank/DDBJ whole genome shotgun (WGS) entry which is preliminary data.</text>
</comment>
<evidence type="ECO:0008006" key="3">
    <source>
        <dbReference type="Google" id="ProtNLM"/>
    </source>
</evidence>
<name>A0ABS8EMN2_9FLAO</name>
<sequence length="137" mass="16105">MKQDKMKVLNYMVGEWIGISKSYKNGVVDKQVSAFEKIKYDLDKHIIVIDLNSESLQLHTIIYYDDEDNTYYYNPYSKSGSRRLPASFKDGKFIVAANATTRYVFTTDEEGNFKEYGERLQNGKWTKFFEDTFKKSK</sequence>
<protein>
    <recommendedName>
        <fullName evidence="3">DUF1579 domain-containing protein</fullName>
    </recommendedName>
</protein>
<dbReference type="Proteomes" id="UP000778797">
    <property type="component" value="Unassembled WGS sequence"/>
</dbReference>